<comment type="caution">
    <text evidence="1">The sequence shown here is derived from an EMBL/GenBank/DDBJ whole genome shotgun (WGS) entry which is preliminary data.</text>
</comment>
<protein>
    <recommendedName>
        <fullName evidence="3">IPT/TIG domain-containing protein</fullName>
    </recommendedName>
</protein>
<feature type="non-terminal residue" evidence="1">
    <location>
        <position position="109"/>
    </location>
</feature>
<proteinExistence type="predicted"/>
<dbReference type="AlphaFoldDB" id="A0A2H0A1X2"/>
<evidence type="ECO:0008006" key="3">
    <source>
        <dbReference type="Google" id="ProtNLM"/>
    </source>
</evidence>
<dbReference type="Proteomes" id="UP000231067">
    <property type="component" value="Unassembled WGS sequence"/>
</dbReference>
<gene>
    <name evidence="1" type="ORF">COX18_10135</name>
</gene>
<sequence length="109" mass="11562">MVTVAGNGYRENEIIRVEFGSNTNRAITPMLTIVTSDGSWTTTWTVDTQPFGTTTITATDELASVSKLYTILPEIILVTPGNGTVGSMVTVAGNGYGTGKQIRLEFGSV</sequence>
<name>A0A2H0A1X2_9BACT</name>
<dbReference type="EMBL" id="PCSH01000169">
    <property type="protein sequence ID" value="PIP39445.1"/>
    <property type="molecule type" value="Genomic_DNA"/>
</dbReference>
<organism evidence="1 2">
    <name type="scientific">Candidatus Desantisbacteria bacterium CG23_combo_of_CG06-09_8_20_14_all_40_23</name>
    <dbReference type="NCBI Taxonomy" id="1974550"/>
    <lineage>
        <taxon>Bacteria</taxon>
        <taxon>Candidatus Desantisiibacteriota</taxon>
    </lineage>
</organism>
<evidence type="ECO:0000313" key="2">
    <source>
        <dbReference type="Proteomes" id="UP000231067"/>
    </source>
</evidence>
<reference evidence="1 2" key="1">
    <citation type="submission" date="2017-09" db="EMBL/GenBank/DDBJ databases">
        <title>Depth-based differentiation of microbial function through sediment-hosted aquifers and enrichment of novel symbionts in the deep terrestrial subsurface.</title>
        <authorList>
            <person name="Probst A.J."/>
            <person name="Ladd B."/>
            <person name="Jarett J.K."/>
            <person name="Geller-Mcgrath D.E."/>
            <person name="Sieber C.M."/>
            <person name="Emerson J.B."/>
            <person name="Anantharaman K."/>
            <person name="Thomas B.C."/>
            <person name="Malmstrom R."/>
            <person name="Stieglmeier M."/>
            <person name="Klingl A."/>
            <person name="Woyke T."/>
            <person name="Ryan C.M."/>
            <person name="Banfield J.F."/>
        </authorList>
    </citation>
    <scope>NUCLEOTIDE SEQUENCE [LARGE SCALE GENOMIC DNA]</scope>
    <source>
        <strain evidence="1">CG23_combo_of_CG06-09_8_20_14_all_40_23</strain>
    </source>
</reference>
<accession>A0A2H0A1X2</accession>
<evidence type="ECO:0000313" key="1">
    <source>
        <dbReference type="EMBL" id="PIP39445.1"/>
    </source>
</evidence>